<dbReference type="InterPro" id="IPR000914">
    <property type="entry name" value="SBP_5_dom"/>
</dbReference>
<organism evidence="6 7">
    <name type="scientific">Phaeovulum veldkampii DSM 11550</name>
    <dbReference type="NCBI Taxonomy" id="1185920"/>
    <lineage>
        <taxon>Bacteria</taxon>
        <taxon>Pseudomonadati</taxon>
        <taxon>Pseudomonadota</taxon>
        <taxon>Alphaproteobacteria</taxon>
        <taxon>Rhodobacterales</taxon>
        <taxon>Paracoccaceae</taxon>
        <taxon>Phaeovulum</taxon>
    </lineage>
</organism>
<evidence type="ECO:0000313" key="7">
    <source>
        <dbReference type="Proteomes" id="UP000241899"/>
    </source>
</evidence>
<dbReference type="PANTHER" id="PTHR30290:SF64">
    <property type="entry name" value="ABC TRANSPORTER PERIPLASMIC BINDING PROTEIN"/>
    <property type="match status" value="1"/>
</dbReference>
<evidence type="ECO:0000256" key="4">
    <source>
        <dbReference type="SAM" id="MobiDB-lite"/>
    </source>
</evidence>
<feature type="region of interest" description="Disordered" evidence="4">
    <location>
        <begin position="1"/>
        <end position="28"/>
    </location>
</feature>
<evidence type="ECO:0000259" key="5">
    <source>
        <dbReference type="Pfam" id="PF00496"/>
    </source>
</evidence>
<feature type="domain" description="Solute-binding protein family 5" evidence="5">
    <location>
        <begin position="70"/>
        <end position="470"/>
    </location>
</feature>
<name>A0A2T4JJT5_9RHOB</name>
<evidence type="ECO:0000256" key="2">
    <source>
        <dbReference type="ARBA" id="ARBA00005695"/>
    </source>
</evidence>
<dbReference type="PIRSF" id="PIRSF002741">
    <property type="entry name" value="MppA"/>
    <property type="match status" value="1"/>
</dbReference>
<dbReference type="SUPFAM" id="SSF53850">
    <property type="entry name" value="Periplasmic binding protein-like II"/>
    <property type="match status" value="1"/>
</dbReference>
<dbReference type="GO" id="GO:0030288">
    <property type="term" value="C:outer membrane-bounded periplasmic space"/>
    <property type="evidence" value="ECO:0007669"/>
    <property type="project" value="TreeGrafter"/>
</dbReference>
<reference evidence="6 7" key="1">
    <citation type="submission" date="2018-03" db="EMBL/GenBank/DDBJ databases">
        <title>Rhodobacter veldkampii.</title>
        <authorList>
            <person name="Meyer T.E."/>
            <person name="Miller S."/>
            <person name="Lodha T."/>
            <person name="Gandham S."/>
            <person name="Chintalapati S."/>
            <person name="Chintalapati V.R."/>
        </authorList>
    </citation>
    <scope>NUCLEOTIDE SEQUENCE [LARGE SCALE GENOMIC DNA]</scope>
    <source>
        <strain evidence="6 7">DSM 11550</strain>
    </source>
</reference>
<dbReference type="GO" id="GO:0015833">
    <property type="term" value="P:peptide transport"/>
    <property type="evidence" value="ECO:0007669"/>
    <property type="project" value="TreeGrafter"/>
</dbReference>
<dbReference type="InterPro" id="IPR030678">
    <property type="entry name" value="Peptide/Ni-bd"/>
</dbReference>
<comment type="similarity">
    <text evidence="2">Belongs to the bacterial solute-binding protein 5 family.</text>
</comment>
<dbReference type="Gene3D" id="3.40.190.10">
    <property type="entry name" value="Periplasmic binding protein-like II"/>
    <property type="match status" value="1"/>
</dbReference>
<evidence type="ECO:0000256" key="1">
    <source>
        <dbReference type="ARBA" id="ARBA00004418"/>
    </source>
</evidence>
<dbReference type="OrthoDB" id="9803988at2"/>
<accession>A0A2T4JJT5</accession>
<keyword evidence="3" id="KW-0732">Signal</keyword>
<dbReference type="Pfam" id="PF00496">
    <property type="entry name" value="SBP_bac_5"/>
    <property type="match status" value="1"/>
</dbReference>
<dbReference type="EMBL" id="PZKF01000010">
    <property type="protein sequence ID" value="PTE18145.1"/>
    <property type="molecule type" value="Genomic_DNA"/>
</dbReference>
<dbReference type="AlphaFoldDB" id="A0A2T4JJT5"/>
<dbReference type="GO" id="GO:0042884">
    <property type="term" value="P:microcin transport"/>
    <property type="evidence" value="ECO:0007669"/>
    <property type="project" value="TreeGrafter"/>
</dbReference>
<evidence type="ECO:0000256" key="3">
    <source>
        <dbReference type="ARBA" id="ARBA00022729"/>
    </source>
</evidence>
<protein>
    <submittedName>
        <fullName evidence="6">ABC transporter substrate-binding protein</fullName>
    </submittedName>
</protein>
<dbReference type="CDD" id="cd08497">
    <property type="entry name" value="MbnE-like"/>
    <property type="match status" value="1"/>
</dbReference>
<keyword evidence="7" id="KW-1185">Reference proteome</keyword>
<comment type="caution">
    <text evidence="6">The sequence shown here is derived from an EMBL/GenBank/DDBJ whole genome shotgun (WGS) entry which is preliminary data.</text>
</comment>
<sequence length="571" mass="62813">MQGEPALGPGFSHLPYANPDAPKGGTIRLGESGGFDSLNPWVLKGRAAAGIAAFTVESLMGRSQDEPFTLYGLLAESVTTDTARSWVEFTLREEAQFSDGAPVTIEDVIWSYETLGTQGHPRYRTAWAKVAKIEQTGPRSLRLTFTEPDRELALLMGLRPVLKKAQWQGRDFDATTLDAPIGSGPYVVAEFEPGRFIRLKRNPDWWGKDLPFNRGQHNFDEIRYDYFGDAGIVFEAFKAGELSSWRETNAAAWARDYGFAAVTSGRVVKSEIPHARPSGITGLVFNTRKPIFADWRVREALILAFNFEFINATLNAGAEPRIASYFSNSALAAGPGPATGRVADLLAPFVASLPPGTLEGYTLPVGDGTEINRANMRRAIKLLEEAGWSVENGILKDVAGNPFRFEIVLAQGAAEVQSIVDIYIESLKRLGIVPVVTTVDDAQYSERSNSYDFDMAWYARALSLSPGNEQTLYWGARGVTEPGSRNWMGVNSPAAEAMIAHLLAATDPAEFTAAVQALDRVLTAGRYVIPIWYAPVSRIAHGRNLHFPPRTPLYGDWPGFQPDVWWYEAEK</sequence>
<dbReference type="Gene3D" id="3.10.105.10">
    <property type="entry name" value="Dipeptide-binding Protein, Domain 3"/>
    <property type="match status" value="1"/>
</dbReference>
<gene>
    <name evidence="6" type="ORF">C5F46_06110</name>
</gene>
<comment type="subcellular location">
    <subcellularLocation>
        <location evidence="1">Periplasm</location>
    </subcellularLocation>
</comment>
<dbReference type="GO" id="GO:1904680">
    <property type="term" value="F:peptide transmembrane transporter activity"/>
    <property type="evidence" value="ECO:0007669"/>
    <property type="project" value="TreeGrafter"/>
</dbReference>
<dbReference type="PANTHER" id="PTHR30290">
    <property type="entry name" value="PERIPLASMIC BINDING COMPONENT OF ABC TRANSPORTER"/>
    <property type="match status" value="1"/>
</dbReference>
<dbReference type="InterPro" id="IPR039424">
    <property type="entry name" value="SBP_5"/>
</dbReference>
<proteinExistence type="inferred from homology"/>
<evidence type="ECO:0000313" key="6">
    <source>
        <dbReference type="EMBL" id="PTE18145.1"/>
    </source>
</evidence>
<dbReference type="Proteomes" id="UP000241899">
    <property type="component" value="Unassembled WGS sequence"/>
</dbReference>
<dbReference type="GO" id="GO:0043190">
    <property type="term" value="C:ATP-binding cassette (ABC) transporter complex"/>
    <property type="evidence" value="ECO:0007669"/>
    <property type="project" value="InterPro"/>
</dbReference>